<dbReference type="Gene3D" id="3.40.50.1400">
    <property type="match status" value="2"/>
</dbReference>
<evidence type="ECO:0000313" key="10">
    <source>
        <dbReference type="Proteomes" id="UP000199518"/>
    </source>
</evidence>
<keyword evidence="7" id="KW-0479">Metal-binding</keyword>
<dbReference type="OrthoDB" id="9776380at2"/>
<dbReference type="GO" id="GO:0006783">
    <property type="term" value="P:heme biosynthetic process"/>
    <property type="evidence" value="ECO:0007669"/>
    <property type="project" value="UniProtKB-UniRule"/>
</dbReference>
<evidence type="ECO:0000256" key="4">
    <source>
        <dbReference type="ARBA" id="ARBA00023239"/>
    </source>
</evidence>
<dbReference type="CDD" id="cd03411">
    <property type="entry name" value="Ferrochelatase_N"/>
    <property type="match status" value="1"/>
</dbReference>
<feature type="binding site" evidence="7">
    <location>
        <position position="184"/>
    </location>
    <ligand>
        <name>Fe(2+)</name>
        <dbReference type="ChEBI" id="CHEBI:29033"/>
    </ligand>
</feature>
<dbReference type="CDD" id="cd00419">
    <property type="entry name" value="Ferrochelatase_C"/>
    <property type="match status" value="1"/>
</dbReference>
<accession>A0A1I3S6X4</accession>
<comment type="catalytic activity">
    <reaction evidence="7">
        <text>heme b + 2 H(+) = protoporphyrin IX + Fe(2+)</text>
        <dbReference type="Rhea" id="RHEA:22584"/>
        <dbReference type="ChEBI" id="CHEBI:15378"/>
        <dbReference type="ChEBI" id="CHEBI:29033"/>
        <dbReference type="ChEBI" id="CHEBI:57306"/>
        <dbReference type="ChEBI" id="CHEBI:60344"/>
        <dbReference type="EC" id="4.98.1.1"/>
    </reaction>
</comment>
<dbReference type="STRING" id="1576369.SAMN05421753_12344"/>
<evidence type="ECO:0000256" key="2">
    <source>
        <dbReference type="ARBA" id="ARBA00023004"/>
    </source>
</evidence>
<reference evidence="10" key="1">
    <citation type="submission" date="2016-10" db="EMBL/GenBank/DDBJ databases">
        <authorList>
            <person name="Varghese N."/>
            <person name="Submissions S."/>
        </authorList>
    </citation>
    <scope>NUCLEOTIDE SEQUENCE [LARGE SCALE GENOMIC DNA]</scope>
    <source>
        <strain evidence="10">DSM 26348</strain>
    </source>
</reference>
<dbReference type="Proteomes" id="UP000199518">
    <property type="component" value="Unassembled WGS sequence"/>
</dbReference>
<feature type="binding site" evidence="7">
    <location>
        <position position="266"/>
    </location>
    <ligand>
        <name>Fe(2+)</name>
        <dbReference type="ChEBI" id="CHEBI:29033"/>
    </ligand>
</feature>
<evidence type="ECO:0000256" key="5">
    <source>
        <dbReference type="ARBA" id="ARBA00023244"/>
    </source>
</evidence>
<dbReference type="Pfam" id="PF00762">
    <property type="entry name" value="Ferrochelatase"/>
    <property type="match status" value="1"/>
</dbReference>
<comment type="subcellular location">
    <subcellularLocation>
        <location evidence="7">Cytoplasm</location>
    </subcellularLocation>
</comment>
<dbReference type="EMBL" id="FOQD01000023">
    <property type="protein sequence ID" value="SFJ54573.1"/>
    <property type="molecule type" value="Genomic_DNA"/>
</dbReference>
<gene>
    <name evidence="7" type="primary">hemH</name>
    <name evidence="9" type="ORF">SAMN05421753_12344</name>
</gene>
<keyword evidence="3 7" id="KW-0350">Heme biosynthesis</keyword>
<dbReference type="SUPFAM" id="SSF53800">
    <property type="entry name" value="Chelatase"/>
    <property type="match status" value="1"/>
</dbReference>
<dbReference type="PANTHER" id="PTHR11108">
    <property type="entry name" value="FERROCHELATASE"/>
    <property type="match status" value="1"/>
</dbReference>
<keyword evidence="4 7" id="KW-0456">Lyase</keyword>
<evidence type="ECO:0000313" key="9">
    <source>
        <dbReference type="EMBL" id="SFJ54573.1"/>
    </source>
</evidence>
<keyword evidence="2 7" id="KW-0408">Iron</keyword>
<dbReference type="GO" id="GO:0046872">
    <property type="term" value="F:metal ion binding"/>
    <property type="evidence" value="ECO:0007669"/>
    <property type="project" value="UniProtKB-KW"/>
</dbReference>
<dbReference type="RefSeq" id="WP_092056518.1">
    <property type="nucleotide sequence ID" value="NZ_FOQD01000023.1"/>
</dbReference>
<organism evidence="9 10">
    <name type="scientific">Planctomicrobium piriforme</name>
    <dbReference type="NCBI Taxonomy" id="1576369"/>
    <lineage>
        <taxon>Bacteria</taxon>
        <taxon>Pseudomonadati</taxon>
        <taxon>Planctomycetota</taxon>
        <taxon>Planctomycetia</taxon>
        <taxon>Planctomycetales</taxon>
        <taxon>Planctomycetaceae</taxon>
        <taxon>Planctomicrobium</taxon>
    </lineage>
</organism>
<dbReference type="AlphaFoldDB" id="A0A1I3S6X4"/>
<comment type="similarity">
    <text evidence="1 7 8">Belongs to the ferrochelatase family.</text>
</comment>
<protein>
    <recommendedName>
        <fullName evidence="7">Ferrochelatase</fullName>
        <ecNumber evidence="7">4.98.1.1</ecNumber>
    </recommendedName>
    <alternativeName>
        <fullName evidence="7">Heme synthase</fullName>
    </alternativeName>
    <alternativeName>
        <fullName evidence="7">Protoheme ferro-lyase</fullName>
    </alternativeName>
</protein>
<keyword evidence="5 7" id="KW-0627">Porphyrin biosynthesis</keyword>
<keyword evidence="10" id="KW-1185">Reference proteome</keyword>
<dbReference type="NCBIfam" id="NF000689">
    <property type="entry name" value="PRK00035.2-1"/>
    <property type="match status" value="1"/>
</dbReference>
<dbReference type="PANTHER" id="PTHR11108:SF1">
    <property type="entry name" value="FERROCHELATASE, MITOCHONDRIAL"/>
    <property type="match status" value="1"/>
</dbReference>
<dbReference type="GO" id="GO:0005737">
    <property type="term" value="C:cytoplasm"/>
    <property type="evidence" value="ECO:0007669"/>
    <property type="project" value="UniProtKB-SubCell"/>
</dbReference>
<dbReference type="InterPro" id="IPR001015">
    <property type="entry name" value="Ferrochelatase"/>
</dbReference>
<evidence type="ECO:0000256" key="3">
    <source>
        <dbReference type="ARBA" id="ARBA00023133"/>
    </source>
</evidence>
<dbReference type="HAMAP" id="MF_00323">
    <property type="entry name" value="Ferrochelatase"/>
    <property type="match status" value="1"/>
</dbReference>
<evidence type="ECO:0000256" key="8">
    <source>
        <dbReference type="RuleBase" id="RU004185"/>
    </source>
</evidence>
<dbReference type="InterPro" id="IPR033644">
    <property type="entry name" value="Ferrochelatase_C"/>
</dbReference>
<keyword evidence="7" id="KW-0963">Cytoplasm</keyword>
<sequence length="347" mass="38744">MPDASYDAILFVSFGGPEGRDDVLPFLENVLRGRNVPRERMLAVAEHYYHFDGVSPINQQNRELIAAVTTRLRERGVMLPVYWGNRNWHPLLSDCMTQMTADGIQHAIAFVTASVSSYSSCRQYRQNVADARQTAGAAAPTVDKIRVFYNHPDFIAANSDRVRDAIARLPKSAQDGCQVFFTAHSIPYSMANACPYEQQLRESCRLVAEDLGLTADQWQLVYQSRSGRPEDPWLEPDVLDALRALPENSPSGVVLVPIGFLSDHMEVMYDLDIEAADLCAERHIPMQRAGTVGTHPRFVEMVCKLIEERVVPGMPREAIGTFGPNWDVCPENCCPAPMMRRPGPPSP</sequence>
<dbReference type="NCBIfam" id="TIGR00109">
    <property type="entry name" value="hemH"/>
    <property type="match status" value="1"/>
</dbReference>
<dbReference type="EC" id="4.98.1.1" evidence="7"/>
<comment type="catalytic activity">
    <reaction evidence="6">
        <text>Fe-coproporphyrin III + 2 H(+) = coproporphyrin III + Fe(2+)</text>
        <dbReference type="Rhea" id="RHEA:49572"/>
        <dbReference type="ChEBI" id="CHEBI:15378"/>
        <dbReference type="ChEBI" id="CHEBI:29033"/>
        <dbReference type="ChEBI" id="CHEBI:68438"/>
        <dbReference type="ChEBI" id="CHEBI:131725"/>
        <dbReference type="EC" id="4.99.1.9"/>
    </reaction>
    <physiologicalReaction direction="right-to-left" evidence="6">
        <dbReference type="Rhea" id="RHEA:49574"/>
    </physiologicalReaction>
</comment>
<evidence type="ECO:0000256" key="7">
    <source>
        <dbReference type="HAMAP-Rule" id="MF_00323"/>
    </source>
</evidence>
<dbReference type="UniPathway" id="UPA00252">
    <property type="reaction ID" value="UER00325"/>
</dbReference>
<proteinExistence type="inferred from homology"/>
<dbReference type="GO" id="GO:0004325">
    <property type="term" value="F:ferrochelatase activity"/>
    <property type="evidence" value="ECO:0007669"/>
    <property type="project" value="UniProtKB-UniRule"/>
</dbReference>
<comment type="pathway">
    <text evidence="7">Porphyrin-containing compound metabolism; protoheme biosynthesis; protoheme from protoporphyrin-IX: step 1/1.</text>
</comment>
<evidence type="ECO:0000256" key="1">
    <source>
        <dbReference type="ARBA" id="ARBA00007718"/>
    </source>
</evidence>
<comment type="function">
    <text evidence="7">Catalyzes the ferrous insertion into protoporphyrin IX.</text>
</comment>
<evidence type="ECO:0000256" key="6">
    <source>
        <dbReference type="ARBA" id="ARBA00024536"/>
    </source>
</evidence>
<dbReference type="InterPro" id="IPR033659">
    <property type="entry name" value="Ferrochelatase_N"/>
</dbReference>
<name>A0A1I3S6X4_9PLAN</name>